<evidence type="ECO:0000313" key="1">
    <source>
        <dbReference type="EMBL" id="MFC6633144.1"/>
    </source>
</evidence>
<organism evidence="1 2">
    <name type="scientific">Microbulbifer taiwanensis</name>
    <dbReference type="NCBI Taxonomy" id="986746"/>
    <lineage>
        <taxon>Bacteria</taxon>
        <taxon>Pseudomonadati</taxon>
        <taxon>Pseudomonadota</taxon>
        <taxon>Gammaproteobacteria</taxon>
        <taxon>Cellvibrionales</taxon>
        <taxon>Microbulbiferaceae</taxon>
        <taxon>Microbulbifer</taxon>
    </lineage>
</organism>
<name>A0ABW1YP73_9GAMM</name>
<dbReference type="Proteomes" id="UP001596425">
    <property type="component" value="Unassembled WGS sequence"/>
</dbReference>
<gene>
    <name evidence="1" type="ORF">ACFQBM_07635</name>
</gene>
<dbReference type="Pfam" id="PF07366">
    <property type="entry name" value="SnoaL"/>
    <property type="match status" value="1"/>
</dbReference>
<evidence type="ECO:0000313" key="2">
    <source>
        <dbReference type="Proteomes" id="UP001596425"/>
    </source>
</evidence>
<proteinExistence type="predicted"/>
<dbReference type="SUPFAM" id="SSF54427">
    <property type="entry name" value="NTF2-like"/>
    <property type="match status" value="1"/>
</dbReference>
<accession>A0ABW1YP73</accession>
<sequence length="77" mass="8610">MSDLEVEVLLQLAVGGYVCSYWWARGRHSGDFKDFPATGKTTTWSGTQIDRYEGGKVVACWVNWDKYGFLEGLGLVS</sequence>
<dbReference type="RefSeq" id="WP_193189369.1">
    <property type="nucleotide sequence ID" value="NZ_JACZFR010000006.1"/>
</dbReference>
<dbReference type="InterPro" id="IPR032710">
    <property type="entry name" value="NTF2-like_dom_sf"/>
</dbReference>
<dbReference type="Gene3D" id="3.10.450.50">
    <property type="match status" value="1"/>
</dbReference>
<dbReference type="EMBL" id="JBHSVR010000001">
    <property type="protein sequence ID" value="MFC6633144.1"/>
    <property type="molecule type" value="Genomic_DNA"/>
</dbReference>
<keyword evidence="2" id="KW-1185">Reference proteome</keyword>
<dbReference type="InterPro" id="IPR009959">
    <property type="entry name" value="Cyclase_SnoaL-like"/>
</dbReference>
<comment type="caution">
    <text evidence="1">The sequence shown here is derived from an EMBL/GenBank/DDBJ whole genome shotgun (WGS) entry which is preliminary data.</text>
</comment>
<reference evidence="2" key="1">
    <citation type="journal article" date="2019" name="Int. J. Syst. Evol. Microbiol.">
        <title>The Global Catalogue of Microorganisms (GCM) 10K type strain sequencing project: providing services to taxonomists for standard genome sequencing and annotation.</title>
        <authorList>
            <consortium name="The Broad Institute Genomics Platform"/>
            <consortium name="The Broad Institute Genome Sequencing Center for Infectious Disease"/>
            <person name="Wu L."/>
            <person name="Ma J."/>
        </authorList>
    </citation>
    <scope>NUCLEOTIDE SEQUENCE [LARGE SCALE GENOMIC DNA]</scope>
    <source>
        <strain evidence="2">CGMCC 1.13718</strain>
    </source>
</reference>
<protein>
    <submittedName>
        <fullName evidence="1">Ester cyclase</fullName>
    </submittedName>
</protein>